<dbReference type="Proteomes" id="UP000054988">
    <property type="component" value="Unassembled WGS sequence"/>
</dbReference>
<evidence type="ECO:0000313" key="2">
    <source>
        <dbReference type="Proteomes" id="UP000054988"/>
    </source>
</evidence>
<dbReference type="EMBL" id="LATX01001734">
    <property type="protein sequence ID" value="KTB38726.1"/>
    <property type="molecule type" value="Genomic_DNA"/>
</dbReference>
<proteinExistence type="predicted"/>
<organism evidence="1 2">
    <name type="scientific">Moniliophthora roreri</name>
    <name type="common">Frosty pod rot fungus</name>
    <name type="synonym">Monilia roreri</name>
    <dbReference type="NCBI Taxonomy" id="221103"/>
    <lineage>
        <taxon>Eukaryota</taxon>
        <taxon>Fungi</taxon>
        <taxon>Dikarya</taxon>
        <taxon>Basidiomycota</taxon>
        <taxon>Agaricomycotina</taxon>
        <taxon>Agaricomycetes</taxon>
        <taxon>Agaricomycetidae</taxon>
        <taxon>Agaricales</taxon>
        <taxon>Marasmiineae</taxon>
        <taxon>Marasmiaceae</taxon>
        <taxon>Moniliophthora</taxon>
    </lineage>
</organism>
<accession>A0A0W0FR97</accession>
<sequence length="26" mass="2921">MGEKIKDWEQIGTSRHRPLAASLLAL</sequence>
<gene>
    <name evidence="1" type="ORF">WG66_8731</name>
</gene>
<name>A0A0W0FR97_MONRR</name>
<evidence type="ECO:0000313" key="1">
    <source>
        <dbReference type="EMBL" id="KTB38726.1"/>
    </source>
</evidence>
<protein>
    <submittedName>
        <fullName evidence="1">Uncharacterized protein</fullName>
    </submittedName>
</protein>
<reference evidence="1 2" key="1">
    <citation type="submission" date="2015-12" db="EMBL/GenBank/DDBJ databases">
        <title>Draft genome sequence of Moniliophthora roreri, the causal agent of frosty pod rot of cacao.</title>
        <authorList>
            <person name="Aime M.C."/>
            <person name="Diaz-Valderrama J.R."/>
            <person name="Kijpornyongpan T."/>
            <person name="Phillips-Mora W."/>
        </authorList>
    </citation>
    <scope>NUCLEOTIDE SEQUENCE [LARGE SCALE GENOMIC DNA]</scope>
    <source>
        <strain evidence="1 2">MCA 2952</strain>
    </source>
</reference>
<comment type="caution">
    <text evidence="1">The sequence shown here is derived from an EMBL/GenBank/DDBJ whole genome shotgun (WGS) entry which is preliminary data.</text>
</comment>
<dbReference type="AlphaFoldDB" id="A0A0W0FR97"/>